<feature type="transmembrane region" description="Helical" evidence="1">
    <location>
        <begin position="156"/>
        <end position="177"/>
    </location>
</feature>
<organism evidence="2 3">
    <name type="scientific">Photobacterium aquae</name>
    <dbReference type="NCBI Taxonomy" id="1195763"/>
    <lineage>
        <taxon>Bacteria</taxon>
        <taxon>Pseudomonadati</taxon>
        <taxon>Pseudomonadota</taxon>
        <taxon>Gammaproteobacteria</taxon>
        <taxon>Vibrionales</taxon>
        <taxon>Vibrionaceae</taxon>
        <taxon>Photobacterium</taxon>
    </lineage>
</organism>
<sequence length="205" mass="22869">MSKEQVIVKGAAINWHCKGKFNFTSGFGATRSERMLANYGAIIAPVGLYFAVWQDLGWSVLQIIVASLLALDMVGGVITNSLGSMKRFLHTDQPLALNGFSKWVGSKFLFPAMHFQLFVVPLCFDTGWSFAFFWYGMMMVSLVCVHVLPMYLQRPVAMLVVMLSIMLAQCVSVPVGLEWLGPIFIIKLVLAHGVREEPYRPDLDS</sequence>
<name>A0A0J1JQS1_9GAMM</name>
<comment type="caution">
    <text evidence="2">The sequence shown here is derived from an EMBL/GenBank/DDBJ whole genome shotgun (WGS) entry which is preliminary data.</text>
</comment>
<evidence type="ECO:0000256" key="1">
    <source>
        <dbReference type="SAM" id="Phobius"/>
    </source>
</evidence>
<gene>
    <name evidence="2" type="ORF">ABT56_14160</name>
</gene>
<dbReference type="Proteomes" id="UP000036097">
    <property type="component" value="Unassembled WGS sequence"/>
</dbReference>
<dbReference type="OrthoDB" id="1550909at2"/>
<keyword evidence="1" id="KW-0472">Membrane</keyword>
<reference evidence="2 3" key="1">
    <citation type="submission" date="2015-05" db="EMBL/GenBank/DDBJ databases">
        <title>Photobacterium galathea sp. nov.</title>
        <authorList>
            <person name="Machado H."/>
            <person name="Gram L."/>
        </authorList>
    </citation>
    <scope>NUCLEOTIDE SEQUENCE [LARGE SCALE GENOMIC DNA]</scope>
    <source>
        <strain evidence="2 3">CGMCC 1.12159</strain>
    </source>
</reference>
<evidence type="ECO:0000313" key="3">
    <source>
        <dbReference type="Proteomes" id="UP000036097"/>
    </source>
</evidence>
<dbReference type="PATRIC" id="fig|1195763.3.peg.2999"/>
<dbReference type="STRING" id="1195763.ABT56_14160"/>
<proteinExistence type="predicted"/>
<feature type="transmembrane region" description="Helical" evidence="1">
    <location>
        <begin position="128"/>
        <end position="149"/>
    </location>
</feature>
<dbReference type="AlphaFoldDB" id="A0A0J1JQS1"/>
<feature type="transmembrane region" description="Helical" evidence="1">
    <location>
        <begin position="36"/>
        <end position="54"/>
    </location>
</feature>
<keyword evidence="3" id="KW-1185">Reference proteome</keyword>
<feature type="transmembrane region" description="Helical" evidence="1">
    <location>
        <begin position="60"/>
        <end position="82"/>
    </location>
</feature>
<protein>
    <submittedName>
        <fullName evidence="2">Membrane protein</fullName>
    </submittedName>
</protein>
<evidence type="ECO:0000313" key="2">
    <source>
        <dbReference type="EMBL" id="KLV04607.1"/>
    </source>
</evidence>
<feature type="transmembrane region" description="Helical" evidence="1">
    <location>
        <begin position="103"/>
        <end position="122"/>
    </location>
</feature>
<dbReference type="EMBL" id="LDOT01000021">
    <property type="protein sequence ID" value="KLV04607.1"/>
    <property type="molecule type" value="Genomic_DNA"/>
</dbReference>
<dbReference type="RefSeq" id="WP_047879543.1">
    <property type="nucleotide sequence ID" value="NZ_LDOT01000021.1"/>
</dbReference>
<accession>A0A0J1JQS1</accession>
<keyword evidence="1" id="KW-1133">Transmembrane helix</keyword>
<keyword evidence="1" id="KW-0812">Transmembrane</keyword>